<accession>A0A9D2TJ77</accession>
<feature type="region of interest" description="Disordered" evidence="1">
    <location>
        <begin position="49"/>
        <end position="71"/>
    </location>
</feature>
<sequence length="326" mass="33495">MSTGAEVRRTTLRSGAADRAERLGQHRSWRSAAALLGAALLLGGCSATGQEPGNAPAAAPETADSPTPEAADQAALEAACTTFWGDPDYVDPLSRTVLDRAGTAAEAGPSDPFFYAMTGDDVEAAFEDGPEPAQQAAEALAEWFRTEPERGAEADADALRSAFEGVASQCQDVSPAALWTVAPGEEGTKPAALVCADVFDTPGTLTHFANANVLTSNMFKLVGLSPRTVPADREQDVAATAELLAAEITAVDDDAVRSALEQVRAPFQEALEGDSWSEGLQDPLTELGTACESAGYSSPGLGDMDNSAVVGAGAAPEGGHTQEGRS</sequence>
<feature type="region of interest" description="Disordered" evidence="1">
    <location>
        <begin position="1"/>
        <end position="24"/>
    </location>
</feature>
<protein>
    <submittedName>
        <fullName evidence="2">Uncharacterized protein</fullName>
    </submittedName>
</protein>
<proteinExistence type="predicted"/>
<gene>
    <name evidence="2" type="ORF">H9932_12525</name>
</gene>
<organism evidence="2 3">
    <name type="scientific">Candidatus Brachybacterium intestinipullorum</name>
    <dbReference type="NCBI Taxonomy" id="2838512"/>
    <lineage>
        <taxon>Bacteria</taxon>
        <taxon>Bacillati</taxon>
        <taxon>Actinomycetota</taxon>
        <taxon>Actinomycetes</taxon>
        <taxon>Micrococcales</taxon>
        <taxon>Dermabacteraceae</taxon>
        <taxon>Brachybacterium</taxon>
    </lineage>
</organism>
<name>A0A9D2TJ77_9MICO</name>
<reference evidence="2" key="2">
    <citation type="submission" date="2021-04" db="EMBL/GenBank/DDBJ databases">
        <authorList>
            <person name="Gilroy R."/>
        </authorList>
    </citation>
    <scope>NUCLEOTIDE SEQUENCE</scope>
    <source>
        <strain evidence="2">CHK130-7132</strain>
    </source>
</reference>
<feature type="compositionally biased region" description="Low complexity" evidence="1">
    <location>
        <begin position="308"/>
        <end position="319"/>
    </location>
</feature>
<dbReference type="EMBL" id="DWWC01000262">
    <property type="protein sequence ID" value="HJC70482.1"/>
    <property type="molecule type" value="Genomic_DNA"/>
</dbReference>
<reference evidence="2" key="1">
    <citation type="journal article" date="2021" name="PeerJ">
        <title>Extensive microbial diversity within the chicken gut microbiome revealed by metagenomics and culture.</title>
        <authorList>
            <person name="Gilroy R."/>
            <person name="Ravi A."/>
            <person name="Getino M."/>
            <person name="Pursley I."/>
            <person name="Horton D.L."/>
            <person name="Alikhan N.F."/>
            <person name="Baker D."/>
            <person name="Gharbi K."/>
            <person name="Hall N."/>
            <person name="Watson M."/>
            <person name="Adriaenssens E.M."/>
            <person name="Foster-Nyarko E."/>
            <person name="Jarju S."/>
            <person name="Secka A."/>
            <person name="Antonio M."/>
            <person name="Oren A."/>
            <person name="Chaudhuri R.R."/>
            <person name="La Ragione R."/>
            <person name="Hildebrand F."/>
            <person name="Pallen M.J."/>
        </authorList>
    </citation>
    <scope>NUCLEOTIDE SEQUENCE</scope>
    <source>
        <strain evidence="2">CHK130-7132</strain>
    </source>
</reference>
<feature type="region of interest" description="Disordered" evidence="1">
    <location>
        <begin position="305"/>
        <end position="326"/>
    </location>
</feature>
<dbReference type="AlphaFoldDB" id="A0A9D2TJ77"/>
<comment type="caution">
    <text evidence="2">The sequence shown here is derived from an EMBL/GenBank/DDBJ whole genome shotgun (WGS) entry which is preliminary data.</text>
</comment>
<evidence type="ECO:0000313" key="3">
    <source>
        <dbReference type="Proteomes" id="UP000823854"/>
    </source>
</evidence>
<dbReference type="Proteomes" id="UP000823854">
    <property type="component" value="Unassembled WGS sequence"/>
</dbReference>
<evidence type="ECO:0000313" key="2">
    <source>
        <dbReference type="EMBL" id="HJC70482.1"/>
    </source>
</evidence>
<evidence type="ECO:0000256" key="1">
    <source>
        <dbReference type="SAM" id="MobiDB-lite"/>
    </source>
</evidence>